<evidence type="ECO:0000313" key="2">
    <source>
        <dbReference type="Proteomes" id="UP001295740"/>
    </source>
</evidence>
<organism evidence="1 2">
    <name type="scientific">Anthostomella pinea</name>
    <dbReference type="NCBI Taxonomy" id="933095"/>
    <lineage>
        <taxon>Eukaryota</taxon>
        <taxon>Fungi</taxon>
        <taxon>Dikarya</taxon>
        <taxon>Ascomycota</taxon>
        <taxon>Pezizomycotina</taxon>
        <taxon>Sordariomycetes</taxon>
        <taxon>Xylariomycetidae</taxon>
        <taxon>Xylariales</taxon>
        <taxon>Xylariaceae</taxon>
        <taxon>Anthostomella</taxon>
    </lineage>
</organism>
<dbReference type="Proteomes" id="UP001295740">
    <property type="component" value="Unassembled WGS sequence"/>
</dbReference>
<sequence length="110" mass="11946">MSSNWETKARDWIKEQALTVTEHLGIAKSTEASPFLEFIIPLLGGLMDGSANVAQTIGHEVISQMTASHQDTDEWGEILWIFLLAIEHTSTDNAHGRLAALLAAVGQPPP</sequence>
<keyword evidence="2" id="KW-1185">Reference proteome</keyword>
<accession>A0AAI8YI25</accession>
<dbReference type="EMBL" id="CAUWAG010000007">
    <property type="protein sequence ID" value="CAJ2505549.1"/>
    <property type="molecule type" value="Genomic_DNA"/>
</dbReference>
<comment type="caution">
    <text evidence="1">The sequence shown here is derived from an EMBL/GenBank/DDBJ whole genome shotgun (WGS) entry which is preliminary data.</text>
</comment>
<evidence type="ECO:0000313" key="1">
    <source>
        <dbReference type="EMBL" id="CAJ2505549.1"/>
    </source>
</evidence>
<dbReference type="AlphaFoldDB" id="A0AAI8YI25"/>
<protein>
    <submittedName>
        <fullName evidence="1">Uu.00g129430.m01.CDS01</fullName>
    </submittedName>
</protein>
<proteinExistence type="predicted"/>
<reference evidence="1" key="1">
    <citation type="submission" date="2023-10" db="EMBL/GenBank/DDBJ databases">
        <authorList>
            <person name="Hackl T."/>
        </authorList>
    </citation>
    <scope>NUCLEOTIDE SEQUENCE</scope>
</reference>
<gene>
    <name evidence="1" type="ORF">KHLLAP_LOCUS6017</name>
</gene>
<name>A0AAI8YI25_9PEZI</name>